<dbReference type="InterPro" id="IPR000535">
    <property type="entry name" value="MSP_dom"/>
</dbReference>
<keyword evidence="2" id="KW-1133">Transmembrane helix</keyword>
<dbReference type="InterPro" id="IPR036527">
    <property type="entry name" value="SCP2_sterol-bd_dom_sf"/>
</dbReference>
<evidence type="ECO:0000259" key="3">
    <source>
        <dbReference type="PROSITE" id="PS50202"/>
    </source>
</evidence>
<dbReference type="PROSITE" id="PS50202">
    <property type="entry name" value="MSP"/>
    <property type="match status" value="1"/>
</dbReference>
<dbReference type="Gene3D" id="3.30.1050.10">
    <property type="entry name" value="SCP2 sterol-binding domain"/>
    <property type="match status" value="1"/>
</dbReference>
<dbReference type="SUPFAM" id="SSF55718">
    <property type="entry name" value="SCP-like"/>
    <property type="match status" value="1"/>
</dbReference>
<reference evidence="4" key="2">
    <citation type="submission" date="2022-06" db="UniProtKB">
        <authorList>
            <consortium name="EnsemblMetazoa"/>
        </authorList>
    </citation>
    <scope>IDENTIFICATION</scope>
</reference>
<dbReference type="InterPro" id="IPR001107">
    <property type="entry name" value="Band_7"/>
</dbReference>
<organism evidence="4 5">
    <name type="scientific">Onchocerca volvulus</name>
    <dbReference type="NCBI Taxonomy" id="6282"/>
    <lineage>
        <taxon>Eukaryota</taxon>
        <taxon>Metazoa</taxon>
        <taxon>Ecdysozoa</taxon>
        <taxon>Nematoda</taxon>
        <taxon>Chromadorea</taxon>
        <taxon>Rhabditida</taxon>
        <taxon>Spirurina</taxon>
        <taxon>Spiruromorpha</taxon>
        <taxon>Filarioidea</taxon>
        <taxon>Onchocercidae</taxon>
        <taxon>Onchocerca</taxon>
    </lineage>
</organism>
<dbReference type="InterPro" id="IPR036013">
    <property type="entry name" value="Band_7/SPFH_dom_sf"/>
</dbReference>
<accession>A0A8R1TUR6</accession>
<feature type="transmembrane region" description="Helical" evidence="2">
    <location>
        <begin position="261"/>
        <end position="285"/>
    </location>
</feature>
<dbReference type="EnsemblMetazoa" id="OVOC4825.1">
    <property type="protein sequence ID" value="OVOC4825.1"/>
    <property type="gene ID" value="WBGene00241634"/>
</dbReference>
<evidence type="ECO:0000313" key="5">
    <source>
        <dbReference type="Proteomes" id="UP000024404"/>
    </source>
</evidence>
<reference evidence="5" key="1">
    <citation type="submission" date="2013-10" db="EMBL/GenBank/DDBJ databases">
        <title>Genome sequencing of Onchocerca volvulus.</title>
        <authorList>
            <person name="Cotton J."/>
            <person name="Tsai J."/>
            <person name="Stanley E."/>
            <person name="Tracey A."/>
            <person name="Holroyd N."/>
            <person name="Lustigman S."/>
            <person name="Berriman M."/>
        </authorList>
    </citation>
    <scope>NUCLEOTIDE SEQUENCE</scope>
</reference>
<proteinExistence type="inferred from homology"/>
<dbReference type="Gene3D" id="2.60.40.10">
    <property type="entry name" value="Immunoglobulins"/>
    <property type="match status" value="1"/>
</dbReference>
<name>A0A8R1TUR6_ONCVO</name>
<evidence type="ECO:0000256" key="2">
    <source>
        <dbReference type="SAM" id="Phobius"/>
    </source>
</evidence>
<dbReference type="EMBL" id="CMVM020000144">
    <property type="status" value="NOT_ANNOTATED_CDS"/>
    <property type="molecule type" value="Genomic_DNA"/>
</dbReference>
<dbReference type="Pfam" id="PF01145">
    <property type="entry name" value="Band_7"/>
    <property type="match status" value="1"/>
</dbReference>
<keyword evidence="5" id="KW-1185">Reference proteome</keyword>
<keyword evidence="2" id="KW-0812">Transmembrane</keyword>
<dbReference type="PANTHER" id="PTHR10264">
    <property type="entry name" value="BAND 7 PROTEIN-RELATED"/>
    <property type="match status" value="1"/>
</dbReference>
<dbReference type="AlphaFoldDB" id="A0A8R1TUR6"/>
<dbReference type="SUPFAM" id="SSF49354">
    <property type="entry name" value="PapD-like"/>
    <property type="match status" value="1"/>
</dbReference>
<dbReference type="Proteomes" id="UP000024404">
    <property type="component" value="Unassembled WGS sequence"/>
</dbReference>
<protein>
    <submittedName>
        <fullName evidence="4">Major sperm protein</fullName>
    </submittedName>
</protein>
<dbReference type="InterPro" id="IPR013783">
    <property type="entry name" value="Ig-like_fold"/>
</dbReference>
<dbReference type="Pfam" id="PF00635">
    <property type="entry name" value="Motile_Sperm"/>
    <property type="match status" value="1"/>
</dbReference>
<dbReference type="InterPro" id="IPR008962">
    <property type="entry name" value="PapD-like_sf"/>
</dbReference>
<evidence type="ECO:0000256" key="1">
    <source>
        <dbReference type="ARBA" id="ARBA00008164"/>
    </source>
</evidence>
<dbReference type="PRINTS" id="PR00721">
    <property type="entry name" value="STOMATIN"/>
</dbReference>
<dbReference type="FunFam" id="3.30.479.30:FF:000004">
    <property type="entry name" value="Putative membrane protease family, stomatin"/>
    <property type="match status" value="1"/>
</dbReference>
<sequence>MKFPSRVRERNFLLRIEPRDKLIFVGNVTGEIHTIIKLTNESDSRQAFKVKCTRNDLFHIRPATGILEFGQTIDIDITYSCMNNQVPESNRHYFAIYHIPAPEGATCIGAWAEHYGPPQGELRMKPLVARDTSSRRGSAVAGVLLLIAGKCSSLILLNPSIQVPLNNFYPDLRIGLKNPGNMSKEMNEEASLEEEEDWRYKYRSAFTYAPYNDLDKMGYEAPKRYPTQVGPRYCRYSYSVTGTEVMEKASLTVHTAAVESIFVVLAFLLFLMTLPFSLIFSLKFVSNFERLVVLRLGRAQKTRGPGATVVLPCIDTYTKVDLRVNAFNVPPMQIITFDRGLVELGATVFSQVKDALAAVCAVQERNRSTRILSIATLNRLVCKRRVSDVTSSLGRRQLCENLQIELGVLTTTWGVEITKVELSEVKVIKEGENMALATFSKVLKSELGSRITEMIKGAAQDFVIQQQQKRQTADQQQQIEDHTKRDITDLFREELCEKNESRCALDNSFKNLDIDRLLCSLTMVIDEQLVASVGQIFQVKCTGFGDFYVDLKSGSGHCCKGISPTADVTFWLNRALLLKIIKKEVTPMQAYLDGSLRILGSVKAAIKLTLLSDRFNCLL</sequence>
<comment type="similarity">
    <text evidence="1">Belongs to the band 7/mec-2 family.</text>
</comment>
<dbReference type="InterPro" id="IPR003033">
    <property type="entry name" value="SCP2_sterol-bd_dom"/>
</dbReference>
<dbReference type="Gene3D" id="3.30.479.30">
    <property type="entry name" value="Band 7 domain"/>
    <property type="match status" value="1"/>
</dbReference>
<dbReference type="InterPro" id="IPR043202">
    <property type="entry name" value="Band-7_stomatin-like"/>
</dbReference>
<keyword evidence="2" id="KW-0472">Membrane</keyword>
<dbReference type="Pfam" id="PF02036">
    <property type="entry name" value="SCP2"/>
    <property type="match status" value="1"/>
</dbReference>
<dbReference type="InterPro" id="IPR001972">
    <property type="entry name" value="Stomatin_HflK_fam"/>
</dbReference>
<dbReference type="SMART" id="SM00244">
    <property type="entry name" value="PHB"/>
    <property type="match status" value="1"/>
</dbReference>
<dbReference type="PANTHER" id="PTHR10264:SF28">
    <property type="entry name" value="BAND 7 DOMAIN-CONTAINING PROTEIN"/>
    <property type="match status" value="1"/>
</dbReference>
<evidence type="ECO:0000313" key="4">
    <source>
        <dbReference type="EnsemblMetazoa" id="OVOC4825.1"/>
    </source>
</evidence>
<feature type="domain" description="MSP" evidence="3">
    <location>
        <begin position="13"/>
        <end position="129"/>
    </location>
</feature>
<dbReference type="SUPFAM" id="SSF117892">
    <property type="entry name" value="Band 7/SPFH domain"/>
    <property type="match status" value="1"/>
</dbReference>
<dbReference type="GO" id="GO:0009898">
    <property type="term" value="C:cytoplasmic side of plasma membrane"/>
    <property type="evidence" value="ECO:0007669"/>
    <property type="project" value="UniProtKB-ARBA"/>
</dbReference>